<organism evidence="1 2">
    <name type="scientific">Peteryoungia algae</name>
    <dbReference type="NCBI Taxonomy" id="2919917"/>
    <lineage>
        <taxon>Bacteria</taxon>
        <taxon>Pseudomonadati</taxon>
        <taxon>Pseudomonadota</taxon>
        <taxon>Alphaproteobacteria</taxon>
        <taxon>Hyphomicrobiales</taxon>
        <taxon>Rhizobiaceae</taxon>
        <taxon>Peteryoungia</taxon>
    </lineage>
</organism>
<dbReference type="RefSeq" id="WP_245135411.1">
    <property type="nucleotide sequence ID" value="NZ_CP128477.1"/>
</dbReference>
<keyword evidence="2" id="KW-1185">Reference proteome</keyword>
<dbReference type="EMBL" id="JALAYX010000001">
    <property type="protein sequence ID" value="MCJ8237819.1"/>
    <property type="molecule type" value="Genomic_DNA"/>
</dbReference>
<proteinExistence type="predicted"/>
<sequence>MKREIVDQLMADFPFYADLRLLVLPDGWTDIVSDLFRDLYDLQKLSPGFMDCDLPIQIVAITWHLYPSTGYVIYARPLAHHRHWTGEMALRLVQIVSRFNDRSRHTCEVCGDQSVGTLKYQDHRRQELLCQTHMEERRWS</sequence>
<protein>
    <submittedName>
        <fullName evidence="1">Uncharacterized protein</fullName>
    </submittedName>
</protein>
<dbReference type="Proteomes" id="UP001522662">
    <property type="component" value="Unassembled WGS sequence"/>
</dbReference>
<geneLocation type="plasmid" evidence="1">
    <name>unnamed</name>
</geneLocation>
<evidence type="ECO:0000313" key="1">
    <source>
        <dbReference type="EMBL" id="MCJ8237819.1"/>
    </source>
</evidence>
<reference evidence="1 2" key="1">
    <citation type="submission" date="2022-03" db="EMBL/GenBank/DDBJ databases">
        <title>Rhizobium SSM4.3 sp. nov., isolated from Sediment (Gouqi Island).</title>
        <authorList>
            <person name="Chen G."/>
        </authorList>
    </citation>
    <scope>NUCLEOTIDE SEQUENCE [LARGE SCALE GENOMIC DNA]</scope>
    <source>
        <strain evidence="1 2">SSM4.3</strain>
        <plasmid evidence="1">unnamed</plasmid>
    </source>
</reference>
<gene>
    <name evidence="1" type="ORF">MKJ03_05730</name>
</gene>
<comment type="caution">
    <text evidence="1">The sequence shown here is derived from an EMBL/GenBank/DDBJ whole genome shotgun (WGS) entry which is preliminary data.</text>
</comment>
<accession>A0ABT0CXC2</accession>
<keyword evidence="1" id="KW-0614">Plasmid</keyword>
<name>A0ABT0CXC2_9HYPH</name>
<evidence type="ECO:0000313" key="2">
    <source>
        <dbReference type="Proteomes" id="UP001522662"/>
    </source>
</evidence>